<sequence length="172" mass="19023">MRFFFVGTVMLALGACAANPPKVTTLQGYRDPDALIGVTSRFEDAKFDGLWYVRAQFDPGVPKLSFRLTPTSMRLGAPVCDVSGLCGEVAEDLALRRNGKGRFTVTMPSGEAREFWVLWVDEGFRTAVLGNRDGTFGWIVDRSTTGGADRIAAAREILDFNGYDVRKLRMMK</sequence>
<dbReference type="RefSeq" id="WP_025062857.1">
    <property type="nucleotide sequence ID" value="NZ_RAQK01000001.1"/>
</dbReference>
<dbReference type="PROSITE" id="PS51257">
    <property type="entry name" value="PROKAR_LIPOPROTEIN"/>
    <property type="match status" value="1"/>
</dbReference>
<proteinExistence type="predicted"/>
<dbReference type="AlphaFoldDB" id="A0A420DNW9"/>
<evidence type="ECO:0000256" key="1">
    <source>
        <dbReference type="SAM" id="SignalP"/>
    </source>
</evidence>
<dbReference type="EMBL" id="RAQK01000001">
    <property type="protein sequence ID" value="RKE95900.1"/>
    <property type="molecule type" value="Genomic_DNA"/>
</dbReference>
<dbReference type="InterPro" id="IPR012674">
    <property type="entry name" value="Calycin"/>
</dbReference>
<comment type="caution">
    <text evidence="2">The sequence shown here is derived from an EMBL/GenBank/DDBJ whole genome shotgun (WGS) entry which is preliminary data.</text>
</comment>
<dbReference type="SUPFAM" id="SSF50814">
    <property type="entry name" value="Lipocalins"/>
    <property type="match status" value="1"/>
</dbReference>
<feature type="chain" id="PRO_5019421247" evidence="1">
    <location>
        <begin position="18"/>
        <end position="172"/>
    </location>
</feature>
<evidence type="ECO:0000313" key="2">
    <source>
        <dbReference type="EMBL" id="RKE95900.1"/>
    </source>
</evidence>
<dbReference type="Gene3D" id="2.40.128.20">
    <property type="match status" value="1"/>
</dbReference>
<protein>
    <submittedName>
        <fullName evidence="2">Apolipoprotein D and lipocalin family protein</fullName>
    </submittedName>
</protein>
<name>A0A420DNW9_9RHOB</name>
<reference evidence="2 3" key="1">
    <citation type="submission" date="2018-09" db="EMBL/GenBank/DDBJ databases">
        <title>Genomic Encyclopedia of Archaeal and Bacterial Type Strains, Phase II (KMG-II): from individual species to whole genera.</title>
        <authorList>
            <person name="Goeker M."/>
        </authorList>
    </citation>
    <scope>NUCLEOTIDE SEQUENCE [LARGE SCALE GENOMIC DNA]</scope>
    <source>
        <strain evidence="2 3">DSM 11458</strain>
    </source>
</reference>
<dbReference type="OrthoDB" id="594739at2"/>
<keyword evidence="3" id="KW-1185">Reference proteome</keyword>
<evidence type="ECO:0000313" key="3">
    <source>
        <dbReference type="Proteomes" id="UP000284407"/>
    </source>
</evidence>
<feature type="signal peptide" evidence="1">
    <location>
        <begin position="1"/>
        <end position="17"/>
    </location>
</feature>
<organism evidence="2 3">
    <name type="scientific">Sulfitobacter guttiformis</name>
    <dbReference type="NCBI Taxonomy" id="74349"/>
    <lineage>
        <taxon>Bacteria</taxon>
        <taxon>Pseudomonadati</taxon>
        <taxon>Pseudomonadota</taxon>
        <taxon>Alphaproteobacteria</taxon>
        <taxon>Rhodobacterales</taxon>
        <taxon>Roseobacteraceae</taxon>
        <taxon>Sulfitobacter</taxon>
    </lineage>
</organism>
<keyword evidence="1" id="KW-0732">Signal</keyword>
<gene>
    <name evidence="2" type="ORF">C8N30_0445</name>
</gene>
<dbReference type="Proteomes" id="UP000284407">
    <property type="component" value="Unassembled WGS sequence"/>
</dbReference>
<dbReference type="STRING" id="1443111.Z949_2413"/>
<keyword evidence="2" id="KW-0449">Lipoprotein</keyword>
<accession>A0A420DNW9</accession>